<protein>
    <submittedName>
        <fullName evidence="1">Uncharacterized protein</fullName>
    </submittedName>
</protein>
<dbReference type="EMBL" id="CAJOBC010005048">
    <property type="protein sequence ID" value="CAF3849744.1"/>
    <property type="molecule type" value="Genomic_DNA"/>
</dbReference>
<comment type="caution">
    <text evidence="1">The sequence shown here is derived from an EMBL/GenBank/DDBJ whole genome shotgun (WGS) entry which is preliminary data.</text>
</comment>
<name>A0A814MUG9_9BILA</name>
<accession>A0A814MUG9</accession>
<keyword evidence="3" id="KW-1185">Reference proteome</keyword>
<dbReference type="Proteomes" id="UP000663829">
    <property type="component" value="Unassembled WGS sequence"/>
</dbReference>
<reference evidence="1" key="1">
    <citation type="submission" date="2021-02" db="EMBL/GenBank/DDBJ databases">
        <authorList>
            <person name="Nowell W R."/>
        </authorList>
    </citation>
    <scope>NUCLEOTIDE SEQUENCE</scope>
</reference>
<evidence type="ECO:0000313" key="1">
    <source>
        <dbReference type="EMBL" id="CAF1084114.1"/>
    </source>
</evidence>
<organism evidence="1 3">
    <name type="scientific">Didymodactylos carnosus</name>
    <dbReference type="NCBI Taxonomy" id="1234261"/>
    <lineage>
        <taxon>Eukaryota</taxon>
        <taxon>Metazoa</taxon>
        <taxon>Spiralia</taxon>
        <taxon>Gnathifera</taxon>
        <taxon>Rotifera</taxon>
        <taxon>Eurotatoria</taxon>
        <taxon>Bdelloidea</taxon>
        <taxon>Philodinida</taxon>
        <taxon>Philodinidae</taxon>
        <taxon>Didymodactylos</taxon>
    </lineage>
</organism>
<dbReference type="AlphaFoldDB" id="A0A814MUG9"/>
<evidence type="ECO:0000313" key="2">
    <source>
        <dbReference type="EMBL" id="CAF3849744.1"/>
    </source>
</evidence>
<sequence length="98" mass="11472">MNSSIRDVFLCIINDQFYYNILLLIHQARNIITNFLYEQTNVDRYNPQHLTLSSTITTNSESLPEFSSRMSNEQWIECNRWNEIMASTTAIPTSTTFV</sequence>
<dbReference type="Proteomes" id="UP000681722">
    <property type="component" value="Unassembled WGS sequence"/>
</dbReference>
<evidence type="ECO:0000313" key="3">
    <source>
        <dbReference type="Proteomes" id="UP000663829"/>
    </source>
</evidence>
<dbReference type="EMBL" id="CAJNOQ010005048">
    <property type="protein sequence ID" value="CAF1084114.1"/>
    <property type="molecule type" value="Genomic_DNA"/>
</dbReference>
<proteinExistence type="predicted"/>
<gene>
    <name evidence="1" type="ORF">GPM918_LOCUS17917</name>
    <name evidence="2" type="ORF">SRO942_LOCUS17914</name>
</gene>